<dbReference type="InterPro" id="IPR013783">
    <property type="entry name" value="Ig-like_fold"/>
</dbReference>
<dbReference type="OrthoDB" id="910082at2"/>
<dbReference type="RefSeq" id="WP_110360464.1">
    <property type="nucleotide sequence ID" value="NZ_QFLI01000003.1"/>
</dbReference>
<keyword evidence="2" id="KW-1185">Reference proteome</keyword>
<sequence length="892" mass="100690">MIRKFGYIQFVQIFVLLFTITTAANAQVISINNLTDSLFCMPNDAISLRLIIENNSDNEIDLQSEIKLPEGWKLNLGANNLKLAANRKRLVLFNVFIPEGCEKGSYAIAVVFKNSELNIHNEANLNIQVQESIKLNVEYNQQNDYCLAGDTVVGEFFVHNRSNCAMNLVLKPNNCIYTGDTNVSIGMDSIMQVKVLVATYKDIIEFKERGFSLLISRKNTEEHNWYAYGKIKVLPTGNAKPDKFNRIPIDFKLNSMAYKKLGKWQNGSMVELSSSKPIVIKPGAYIDFKFVGPNRYGKPVLGGVDRYWARFVDSTKTFVLGDQTFTATELTEQSRGGRGAKVKLKKGAFQFSAFANKPRFIQGLESEFAFSSSTKLNETTEIGLTYLRKNEELRKSNLYSLTAKRSIGGFFNLDSEVSYGKNNIKDGSAFKMIGDVMLKNLSGGSKFIYASKGYPGYYSNSVFMAGNLSYNITETSSIGVNYRRDDANSLKDTLSAIIPKSKSLSIRYGFGIGEHFRIALEGASSAMTDRTNPVRFDYTQRTGGISMIAAYEKFSCGISGALGKYENKLTFVEDKLFNIEHNLSYKFAKMNVGYSLSYEESNKTIELDSKKLLIGLHLSAKIGEKSNLNFDFRNTYKKEEYYKNRSLLDFSFQTKVHKNGTLECYANYSLEKNSLGEKDLAVGLRYKQRINIPISKKKDLCNLSGCVNNFGADNVEGILVFLNGQVAITDKKGNFNFQNLKSGNYDLYIDKSAMSIDDMVIDELPIKMNVIPGDNKVALGVTKSSQLQLKFDYKKSFDMQNQSFQGKQYAFLLLSKGKIQISKRVALDKDFTVAKLLPGEWNVKLFVKKSSPIQILFKEKRINIKSGETHVEKITYRNKRRMIKFNQERISL</sequence>
<name>A0A2V3ZYA7_9BACT</name>
<gene>
    <name evidence="1" type="ORF">DF185_09310</name>
</gene>
<comment type="caution">
    <text evidence="1">The sequence shown here is derived from an EMBL/GenBank/DDBJ whole genome shotgun (WGS) entry which is preliminary data.</text>
</comment>
<proteinExistence type="predicted"/>
<dbReference type="EMBL" id="QFLI01000003">
    <property type="protein sequence ID" value="PXY01655.1"/>
    <property type="molecule type" value="Genomic_DNA"/>
</dbReference>
<reference evidence="1 2" key="1">
    <citation type="submission" date="2018-05" db="EMBL/GenBank/DDBJ databases">
        <title>Marinifilum breve JC075T sp. nov., a marine bacterium isolated from Yongle Blue Hole in the South China Sea.</title>
        <authorList>
            <person name="Fu T."/>
        </authorList>
    </citation>
    <scope>NUCLEOTIDE SEQUENCE [LARGE SCALE GENOMIC DNA]</scope>
    <source>
        <strain evidence="1 2">JC075</strain>
    </source>
</reference>
<accession>A0A2V3ZYA7</accession>
<evidence type="ECO:0000313" key="1">
    <source>
        <dbReference type="EMBL" id="PXY01655.1"/>
    </source>
</evidence>
<organism evidence="1 2">
    <name type="scientific">Marinifilum breve</name>
    <dbReference type="NCBI Taxonomy" id="2184082"/>
    <lineage>
        <taxon>Bacteria</taxon>
        <taxon>Pseudomonadati</taxon>
        <taxon>Bacteroidota</taxon>
        <taxon>Bacteroidia</taxon>
        <taxon>Marinilabiliales</taxon>
        <taxon>Marinifilaceae</taxon>
    </lineage>
</organism>
<evidence type="ECO:0000313" key="2">
    <source>
        <dbReference type="Proteomes" id="UP000248079"/>
    </source>
</evidence>
<protein>
    <recommendedName>
        <fullName evidence="3">Alpha-galactosidase NEW3 domain-containing protein</fullName>
    </recommendedName>
</protein>
<dbReference type="AlphaFoldDB" id="A0A2V3ZYA7"/>
<evidence type="ECO:0008006" key="3">
    <source>
        <dbReference type="Google" id="ProtNLM"/>
    </source>
</evidence>
<dbReference type="Gene3D" id="2.60.40.10">
    <property type="entry name" value="Immunoglobulins"/>
    <property type="match status" value="1"/>
</dbReference>
<dbReference type="Proteomes" id="UP000248079">
    <property type="component" value="Unassembled WGS sequence"/>
</dbReference>